<dbReference type="EMBL" id="MWQY01000015">
    <property type="protein sequence ID" value="ORC34165.1"/>
    <property type="molecule type" value="Genomic_DNA"/>
</dbReference>
<keyword evidence="2" id="KW-1185">Reference proteome</keyword>
<dbReference type="STRING" id="1963862.B4O97_13885"/>
<dbReference type="AlphaFoldDB" id="A0A1Y1RVU2"/>
<dbReference type="RefSeq" id="WP_083051697.1">
    <property type="nucleotide sequence ID" value="NZ_MWQY01000015.1"/>
</dbReference>
<organism evidence="1 2">
    <name type="scientific">Marispirochaeta aestuarii</name>
    <dbReference type="NCBI Taxonomy" id="1963862"/>
    <lineage>
        <taxon>Bacteria</taxon>
        <taxon>Pseudomonadati</taxon>
        <taxon>Spirochaetota</taxon>
        <taxon>Spirochaetia</taxon>
        <taxon>Spirochaetales</taxon>
        <taxon>Spirochaetaceae</taxon>
        <taxon>Marispirochaeta</taxon>
    </lineage>
</organism>
<sequence length="532" mass="59753">MGNRVTGITIFHYHLLPGGVNSVIALSAEAMARHIPELEYMTLVSGTTENTGEVAESIRTRIAGTGVTVKTAVLPDIGYVTGMASSPSVSSIKKHLRRFTGSFWWIHNYHLGKNPQFTQAILEILQEDPHQRLLFHIHDFPECARFENLQRLNTGISLNPYPQGPNVRYALINERDRQLLAQSGISPDDLFLLNNPVRKSGTDVRETPTDTEGIKKRLRTAFPDAGVYDPRGLNLFYPVRTIRRKNVLEAGVWTRLIASSRNEACNLIVTLPGVSSSERRYSGAVEKAYRDGLIPGLWGIGRRLEEAEVNFADLGRSSDLMIASSVQEGFGYLFIESLQWGLPLFARELDVLDGMDGLFDAGSSRFYRSLRIPLSPEQREELRRSYRSKLSGLDEHLPLKSRERLHRQIEEIGLYGHADLALLGVPDQIEILRNLDSPGFIKECLDLNRDELEKLSGLFGRKPAPEKVSSAEEQFSFESFARQVRNIFDSYERSETASPGSVAPEAASQERLIDAFAELRFLLLLYDYNGNS</sequence>
<name>A0A1Y1RVU2_9SPIO</name>
<protein>
    <recommendedName>
        <fullName evidence="3">Glycosyl transferase family 1 domain-containing protein</fullName>
    </recommendedName>
</protein>
<reference evidence="1 2" key="1">
    <citation type="submission" date="2017-03" db="EMBL/GenBank/DDBJ databases">
        <title>Draft Genome sequence of Marispirochaeta sp. strain JC444.</title>
        <authorList>
            <person name="Shivani Y."/>
            <person name="Subhash Y."/>
            <person name="Sasikala C."/>
            <person name="Ramana C."/>
        </authorList>
    </citation>
    <scope>NUCLEOTIDE SEQUENCE [LARGE SCALE GENOMIC DNA]</scope>
    <source>
        <strain evidence="1 2">JC444</strain>
    </source>
</reference>
<gene>
    <name evidence="1" type="ORF">B4O97_13885</name>
</gene>
<evidence type="ECO:0000313" key="2">
    <source>
        <dbReference type="Proteomes" id="UP000192343"/>
    </source>
</evidence>
<comment type="caution">
    <text evidence="1">The sequence shown here is derived from an EMBL/GenBank/DDBJ whole genome shotgun (WGS) entry which is preliminary data.</text>
</comment>
<accession>A0A1Y1RVU2</accession>
<proteinExistence type="predicted"/>
<evidence type="ECO:0000313" key="1">
    <source>
        <dbReference type="EMBL" id="ORC34165.1"/>
    </source>
</evidence>
<dbReference type="SUPFAM" id="SSF53756">
    <property type="entry name" value="UDP-Glycosyltransferase/glycogen phosphorylase"/>
    <property type="match status" value="1"/>
</dbReference>
<evidence type="ECO:0008006" key="3">
    <source>
        <dbReference type="Google" id="ProtNLM"/>
    </source>
</evidence>
<dbReference type="Proteomes" id="UP000192343">
    <property type="component" value="Unassembled WGS sequence"/>
</dbReference>
<dbReference type="OrthoDB" id="9764674at2"/>